<evidence type="ECO:0000313" key="4">
    <source>
        <dbReference type="Proteomes" id="UP000799779"/>
    </source>
</evidence>
<sequence>MTKLTEVAYVTGGASGIGRAFAETLIPKGYHVFIANVNITLSQSVCSTLNTSSPAKLAHCAHVDLSNWKPQKTAFQQTVDVFGRIDFVVPVVRISKNPILPEVSEGVVEPNLTVLDVDLKGVFAIVAFIRTYGALAPSSSSITLNAVCPNTIRTAIGNPACYAAPEGLNLIVPMKNVMAAFEHMLEISESVMVWECAPGTEEKFMMREGLEHWN</sequence>
<dbReference type="Gene3D" id="3.40.50.720">
    <property type="entry name" value="NAD(P)-binding Rossmann-like Domain"/>
    <property type="match status" value="1"/>
</dbReference>
<evidence type="ECO:0000313" key="3">
    <source>
        <dbReference type="EMBL" id="KAF2002389.1"/>
    </source>
</evidence>
<accession>A0A6A5WNQ7</accession>
<proteinExistence type="inferred from homology"/>
<keyword evidence="2" id="KW-0560">Oxidoreductase</keyword>
<dbReference type="InterPro" id="IPR036291">
    <property type="entry name" value="NAD(P)-bd_dom_sf"/>
</dbReference>
<dbReference type="GO" id="GO:0016616">
    <property type="term" value="F:oxidoreductase activity, acting on the CH-OH group of donors, NAD or NADP as acceptor"/>
    <property type="evidence" value="ECO:0007669"/>
    <property type="project" value="TreeGrafter"/>
</dbReference>
<keyword evidence="4" id="KW-1185">Reference proteome</keyword>
<evidence type="ECO:0000256" key="1">
    <source>
        <dbReference type="ARBA" id="ARBA00006484"/>
    </source>
</evidence>
<dbReference type="AlphaFoldDB" id="A0A6A5WNQ7"/>
<name>A0A6A5WNQ7_9PLEO</name>
<gene>
    <name evidence="3" type="ORF">P154DRAFT_573963</name>
</gene>
<dbReference type="Pfam" id="PF00106">
    <property type="entry name" value="adh_short"/>
    <property type="match status" value="1"/>
</dbReference>
<dbReference type="OrthoDB" id="37659at2759"/>
<dbReference type="PANTHER" id="PTHR44229:SF4">
    <property type="entry name" value="15-HYDROXYPROSTAGLANDIN DEHYDROGENASE [NAD(+)]"/>
    <property type="match status" value="1"/>
</dbReference>
<reference evidence="3" key="1">
    <citation type="journal article" date="2020" name="Stud. Mycol.">
        <title>101 Dothideomycetes genomes: a test case for predicting lifestyles and emergence of pathogens.</title>
        <authorList>
            <person name="Haridas S."/>
            <person name="Albert R."/>
            <person name="Binder M."/>
            <person name="Bloem J."/>
            <person name="Labutti K."/>
            <person name="Salamov A."/>
            <person name="Andreopoulos B."/>
            <person name="Baker S."/>
            <person name="Barry K."/>
            <person name="Bills G."/>
            <person name="Bluhm B."/>
            <person name="Cannon C."/>
            <person name="Castanera R."/>
            <person name="Culley D."/>
            <person name="Daum C."/>
            <person name="Ezra D."/>
            <person name="Gonzalez J."/>
            <person name="Henrissat B."/>
            <person name="Kuo A."/>
            <person name="Liang C."/>
            <person name="Lipzen A."/>
            <person name="Lutzoni F."/>
            <person name="Magnuson J."/>
            <person name="Mondo S."/>
            <person name="Nolan M."/>
            <person name="Ohm R."/>
            <person name="Pangilinan J."/>
            <person name="Park H.-J."/>
            <person name="Ramirez L."/>
            <person name="Alfaro M."/>
            <person name="Sun H."/>
            <person name="Tritt A."/>
            <person name="Yoshinaga Y."/>
            <person name="Zwiers L.-H."/>
            <person name="Turgeon B."/>
            <person name="Goodwin S."/>
            <person name="Spatafora J."/>
            <person name="Crous P."/>
            <person name="Grigoriev I."/>
        </authorList>
    </citation>
    <scope>NUCLEOTIDE SEQUENCE</scope>
    <source>
        <strain evidence="3">CBS 123094</strain>
    </source>
</reference>
<organism evidence="3 4">
    <name type="scientific">Amniculicola lignicola CBS 123094</name>
    <dbReference type="NCBI Taxonomy" id="1392246"/>
    <lineage>
        <taxon>Eukaryota</taxon>
        <taxon>Fungi</taxon>
        <taxon>Dikarya</taxon>
        <taxon>Ascomycota</taxon>
        <taxon>Pezizomycotina</taxon>
        <taxon>Dothideomycetes</taxon>
        <taxon>Pleosporomycetidae</taxon>
        <taxon>Pleosporales</taxon>
        <taxon>Amniculicolaceae</taxon>
        <taxon>Amniculicola</taxon>
    </lineage>
</organism>
<dbReference type="InterPro" id="IPR002347">
    <property type="entry name" value="SDR_fam"/>
</dbReference>
<dbReference type="EMBL" id="ML977577">
    <property type="protein sequence ID" value="KAF2002389.1"/>
    <property type="molecule type" value="Genomic_DNA"/>
</dbReference>
<dbReference type="GO" id="GO:0005737">
    <property type="term" value="C:cytoplasm"/>
    <property type="evidence" value="ECO:0007669"/>
    <property type="project" value="TreeGrafter"/>
</dbReference>
<dbReference type="SUPFAM" id="SSF51735">
    <property type="entry name" value="NAD(P)-binding Rossmann-fold domains"/>
    <property type="match status" value="1"/>
</dbReference>
<dbReference type="Proteomes" id="UP000799779">
    <property type="component" value="Unassembled WGS sequence"/>
</dbReference>
<comment type="similarity">
    <text evidence="1">Belongs to the short-chain dehydrogenases/reductases (SDR) family.</text>
</comment>
<evidence type="ECO:0008006" key="5">
    <source>
        <dbReference type="Google" id="ProtNLM"/>
    </source>
</evidence>
<protein>
    <recommendedName>
        <fullName evidence="5">NAD(P)-binding protein</fullName>
    </recommendedName>
</protein>
<dbReference type="PANTHER" id="PTHR44229">
    <property type="entry name" value="15-HYDROXYPROSTAGLANDIN DEHYDROGENASE [NAD(+)]"/>
    <property type="match status" value="1"/>
</dbReference>
<dbReference type="PRINTS" id="PR00081">
    <property type="entry name" value="GDHRDH"/>
</dbReference>
<evidence type="ECO:0000256" key="2">
    <source>
        <dbReference type="ARBA" id="ARBA00023002"/>
    </source>
</evidence>